<evidence type="ECO:0000313" key="1">
    <source>
        <dbReference type="EMBL" id="CAB4833432.1"/>
    </source>
</evidence>
<dbReference type="EMBL" id="CAFAAV010000225">
    <property type="protein sequence ID" value="CAB4833432.1"/>
    <property type="molecule type" value="Genomic_DNA"/>
</dbReference>
<proteinExistence type="predicted"/>
<protein>
    <submittedName>
        <fullName evidence="1">Unannotated protein</fullName>
    </submittedName>
</protein>
<dbReference type="AlphaFoldDB" id="A0A6J7AKM7"/>
<organism evidence="1">
    <name type="scientific">freshwater metagenome</name>
    <dbReference type="NCBI Taxonomy" id="449393"/>
    <lineage>
        <taxon>unclassified sequences</taxon>
        <taxon>metagenomes</taxon>
        <taxon>ecological metagenomes</taxon>
    </lineage>
</organism>
<reference evidence="1" key="1">
    <citation type="submission" date="2020-05" db="EMBL/GenBank/DDBJ databases">
        <authorList>
            <person name="Chiriac C."/>
            <person name="Salcher M."/>
            <person name="Ghai R."/>
            <person name="Kavagutti S V."/>
        </authorList>
    </citation>
    <scope>NUCLEOTIDE SEQUENCE</scope>
</reference>
<sequence length="37" mass="3986">MGAVAGEQVEFLEAARVEQHVDALTSEQLALLVLALY</sequence>
<evidence type="ECO:0000313" key="2">
    <source>
        <dbReference type="EMBL" id="CAB5020898.1"/>
    </source>
</evidence>
<accession>A0A6J7AKM7</accession>
<dbReference type="EMBL" id="CAFBOL010000169">
    <property type="protein sequence ID" value="CAB5020898.1"/>
    <property type="molecule type" value="Genomic_DNA"/>
</dbReference>
<name>A0A6J7AKM7_9ZZZZ</name>
<gene>
    <name evidence="1" type="ORF">UFOPK3099_02347</name>
    <name evidence="2" type="ORF">UFOPK3931_03349</name>
</gene>